<keyword evidence="4 7" id="KW-0863">Zinc-finger</keyword>
<dbReference type="InterPro" id="IPR013083">
    <property type="entry name" value="Znf_RING/FYVE/PHD"/>
</dbReference>
<comment type="caution">
    <text evidence="10">The sequence shown here is derived from an EMBL/GenBank/DDBJ whole genome shotgun (WGS) entry which is preliminary data.</text>
</comment>
<accession>A0A5J9WSU0</accession>
<dbReference type="PANTHER" id="PTHR14155:SF625">
    <property type="entry name" value="OS02G0248240 PROTEIN"/>
    <property type="match status" value="1"/>
</dbReference>
<proteinExistence type="inferred from homology"/>
<feature type="domain" description="RING-type" evidence="9">
    <location>
        <begin position="141"/>
        <end position="182"/>
    </location>
</feature>
<dbReference type="Gramene" id="TVU51208">
    <property type="protein sequence ID" value="TVU51208"/>
    <property type="gene ID" value="EJB05_02618"/>
</dbReference>
<evidence type="ECO:0000259" key="9">
    <source>
        <dbReference type="PROSITE" id="PS50089"/>
    </source>
</evidence>
<evidence type="ECO:0000256" key="7">
    <source>
        <dbReference type="PROSITE-ProRule" id="PRU00175"/>
    </source>
</evidence>
<evidence type="ECO:0000256" key="1">
    <source>
        <dbReference type="ARBA" id="ARBA00000900"/>
    </source>
</evidence>
<reference evidence="10 11" key="1">
    <citation type="journal article" date="2019" name="Sci. Rep.">
        <title>A high-quality genome of Eragrostis curvula grass provides insights into Poaceae evolution and supports new strategies to enhance forage quality.</title>
        <authorList>
            <person name="Carballo J."/>
            <person name="Santos B.A.C.M."/>
            <person name="Zappacosta D."/>
            <person name="Garbus I."/>
            <person name="Selva J.P."/>
            <person name="Gallo C.A."/>
            <person name="Diaz A."/>
            <person name="Albertini E."/>
            <person name="Caccamo M."/>
            <person name="Echenique V."/>
        </authorList>
    </citation>
    <scope>NUCLEOTIDE SEQUENCE [LARGE SCALE GENOMIC DNA]</scope>
    <source>
        <strain evidence="11">cv. Victoria</strain>
        <tissue evidence="10">Leaf</tissue>
    </source>
</reference>
<feature type="non-terminal residue" evidence="10">
    <location>
        <position position="1"/>
    </location>
</feature>
<feature type="transmembrane region" description="Helical" evidence="8">
    <location>
        <begin position="7"/>
        <end position="29"/>
    </location>
</feature>
<keyword evidence="11" id="KW-1185">Reference proteome</keyword>
<dbReference type="PANTHER" id="PTHR14155">
    <property type="entry name" value="RING FINGER DOMAIN-CONTAINING"/>
    <property type="match status" value="1"/>
</dbReference>
<evidence type="ECO:0000256" key="2">
    <source>
        <dbReference type="ARBA" id="ARBA00012483"/>
    </source>
</evidence>
<dbReference type="SUPFAM" id="SSF57850">
    <property type="entry name" value="RING/U-box"/>
    <property type="match status" value="1"/>
</dbReference>
<comment type="similarity">
    <text evidence="6">Belongs to the RING-type zinc finger family. ATL subfamily.</text>
</comment>
<dbReference type="AlphaFoldDB" id="A0A5J9WSU0"/>
<evidence type="ECO:0000256" key="6">
    <source>
        <dbReference type="ARBA" id="ARBA00024209"/>
    </source>
</evidence>
<comment type="catalytic activity">
    <reaction evidence="1">
        <text>S-ubiquitinyl-[E2 ubiquitin-conjugating enzyme]-L-cysteine + [acceptor protein]-L-lysine = [E2 ubiquitin-conjugating enzyme]-L-cysteine + N(6)-ubiquitinyl-[acceptor protein]-L-lysine.</text>
        <dbReference type="EC" id="2.3.2.27"/>
    </reaction>
</comment>
<keyword evidence="3" id="KW-0479">Metal-binding</keyword>
<protein>
    <recommendedName>
        <fullName evidence="2">RING-type E3 ubiquitin transferase</fullName>
        <ecNumber evidence="2">2.3.2.27</ecNumber>
    </recommendedName>
</protein>
<dbReference type="PROSITE" id="PS50089">
    <property type="entry name" value="ZF_RING_2"/>
    <property type="match status" value="1"/>
</dbReference>
<keyword evidence="5" id="KW-0862">Zinc</keyword>
<dbReference type="SMART" id="SM00184">
    <property type="entry name" value="RING"/>
    <property type="match status" value="1"/>
</dbReference>
<dbReference type="Proteomes" id="UP000324897">
    <property type="component" value="Chromosome 6"/>
</dbReference>
<dbReference type="Pfam" id="PF13639">
    <property type="entry name" value="zf-RING_2"/>
    <property type="match status" value="1"/>
</dbReference>
<keyword evidence="8" id="KW-1133">Transmembrane helix</keyword>
<keyword evidence="8" id="KW-0472">Membrane</keyword>
<dbReference type="GO" id="GO:0008270">
    <property type="term" value="F:zinc ion binding"/>
    <property type="evidence" value="ECO:0007669"/>
    <property type="project" value="UniProtKB-KW"/>
</dbReference>
<organism evidence="10 11">
    <name type="scientific">Eragrostis curvula</name>
    <name type="common">weeping love grass</name>
    <dbReference type="NCBI Taxonomy" id="38414"/>
    <lineage>
        <taxon>Eukaryota</taxon>
        <taxon>Viridiplantae</taxon>
        <taxon>Streptophyta</taxon>
        <taxon>Embryophyta</taxon>
        <taxon>Tracheophyta</taxon>
        <taxon>Spermatophyta</taxon>
        <taxon>Magnoliopsida</taxon>
        <taxon>Liliopsida</taxon>
        <taxon>Poales</taxon>
        <taxon>Poaceae</taxon>
        <taxon>PACMAD clade</taxon>
        <taxon>Chloridoideae</taxon>
        <taxon>Eragrostideae</taxon>
        <taxon>Eragrostidinae</taxon>
        <taxon>Eragrostis</taxon>
    </lineage>
</organism>
<evidence type="ECO:0000256" key="4">
    <source>
        <dbReference type="ARBA" id="ARBA00022771"/>
    </source>
</evidence>
<evidence type="ECO:0000313" key="10">
    <source>
        <dbReference type="EMBL" id="TVU51208.1"/>
    </source>
</evidence>
<name>A0A5J9WSU0_9POAL</name>
<dbReference type="EC" id="2.3.2.27" evidence="2"/>
<evidence type="ECO:0000313" key="11">
    <source>
        <dbReference type="Proteomes" id="UP000324897"/>
    </source>
</evidence>
<dbReference type="InterPro" id="IPR053238">
    <property type="entry name" value="RING-H2_zinc_finger"/>
</dbReference>
<evidence type="ECO:0000256" key="3">
    <source>
        <dbReference type="ARBA" id="ARBA00022723"/>
    </source>
</evidence>
<dbReference type="InterPro" id="IPR001841">
    <property type="entry name" value="Znf_RING"/>
</dbReference>
<evidence type="ECO:0000256" key="5">
    <source>
        <dbReference type="ARBA" id="ARBA00022833"/>
    </source>
</evidence>
<sequence length="197" mass="21193">MAGADWCTRLLGMAVLFFPGTGLVVYILFTLVRSSPHSSGVVLVSVFYVIWVLTLTIVCDLVPWSALVWCLASPHRAILRRCWNSSGGGDARDGETTILPEFSRPVAAAVIDSRACSWVGAAVLPAAYEQPPLADGASSDCAVCLGDVEEGEMVRRLPVCLHLFHQHCIDPWLNRHGTCPVCLCHVVAPVLGQALVI</sequence>
<dbReference type="GO" id="GO:0061630">
    <property type="term" value="F:ubiquitin protein ligase activity"/>
    <property type="evidence" value="ECO:0007669"/>
    <property type="project" value="UniProtKB-EC"/>
</dbReference>
<dbReference type="CDD" id="cd16461">
    <property type="entry name" value="RING-H2_EL5-like"/>
    <property type="match status" value="1"/>
</dbReference>
<feature type="transmembrane region" description="Helical" evidence="8">
    <location>
        <begin position="41"/>
        <end position="71"/>
    </location>
</feature>
<evidence type="ECO:0000256" key="8">
    <source>
        <dbReference type="SAM" id="Phobius"/>
    </source>
</evidence>
<dbReference type="Gene3D" id="3.30.40.10">
    <property type="entry name" value="Zinc/RING finger domain, C3HC4 (zinc finger)"/>
    <property type="match status" value="1"/>
</dbReference>
<dbReference type="EMBL" id="RWGY01000002">
    <property type="protein sequence ID" value="TVU51208.1"/>
    <property type="molecule type" value="Genomic_DNA"/>
</dbReference>
<dbReference type="OrthoDB" id="8062037at2759"/>
<gene>
    <name evidence="10" type="ORF">EJB05_02618</name>
</gene>
<keyword evidence="8" id="KW-0812">Transmembrane</keyword>